<dbReference type="GO" id="GO:0031849">
    <property type="term" value="F:olfactory receptor binding"/>
    <property type="evidence" value="ECO:0007669"/>
    <property type="project" value="TreeGrafter"/>
</dbReference>
<proteinExistence type="predicted"/>
<dbReference type="AlphaFoldDB" id="A0AA97JJK5"/>
<evidence type="ECO:0000259" key="9">
    <source>
        <dbReference type="SMART" id="SM01328"/>
    </source>
</evidence>
<dbReference type="GeneID" id="129332814"/>
<protein>
    <submittedName>
        <fullName evidence="11">Receptor-transporting protein 3-like</fullName>
    </submittedName>
</protein>
<dbReference type="PANTHER" id="PTHR14402">
    <property type="entry name" value="RECEPTOR TRANSPORTING PROTEIN"/>
    <property type="match status" value="1"/>
</dbReference>
<dbReference type="GO" id="GO:0008270">
    <property type="term" value="F:zinc ion binding"/>
    <property type="evidence" value="ECO:0007669"/>
    <property type="project" value="UniProtKB-KW"/>
</dbReference>
<sequence>MSRRGGCDNLQSWKERFVQLMEKHKPQDKWVLDSSTDLSATDLPSGWYKYEQSHLFARFECSYCSKKWKSIQVVIHFHMHLDKRRWSQSQGQVKMRIFRQKCQKCKNAKYEMPVFSEEAVEKLLQNLTLKILKKCYGESSKSNQFFKPVAEEEVEGPHDRRNCEACQEGMCEAVSLYVRMCQATQWEEKQKILGFLLVVLMIFLFFCAASLLACKLFLPFCSFNQCSWLQSFPVTNIIIKLSAGLNL</sequence>
<dbReference type="GO" id="GO:0006612">
    <property type="term" value="P:protein targeting to membrane"/>
    <property type="evidence" value="ECO:0007669"/>
    <property type="project" value="TreeGrafter"/>
</dbReference>
<evidence type="ECO:0000313" key="10">
    <source>
        <dbReference type="Proteomes" id="UP001190640"/>
    </source>
</evidence>
<keyword evidence="2 8" id="KW-0812">Transmembrane</keyword>
<dbReference type="GO" id="GO:0001580">
    <property type="term" value="P:detection of chemical stimulus involved in sensory perception of bitter taste"/>
    <property type="evidence" value="ECO:0007669"/>
    <property type="project" value="TreeGrafter"/>
</dbReference>
<dbReference type="RefSeq" id="XP_054840055.1">
    <property type="nucleotide sequence ID" value="XM_054984080.1"/>
</dbReference>
<name>A0AA97JJK5_EUBMA</name>
<keyword evidence="10" id="KW-1185">Reference proteome</keyword>
<dbReference type="InterPro" id="IPR027377">
    <property type="entry name" value="ZAR1/RTP1-5-like_Znf-3CxxC"/>
</dbReference>
<gene>
    <name evidence="11" type="primary">LOC129332814</name>
</gene>
<dbReference type="Proteomes" id="UP001190640">
    <property type="component" value="Chromosome 6"/>
</dbReference>
<evidence type="ECO:0000256" key="8">
    <source>
        <dbReference type="SAM" id="Phobius"/>
    </source>
</evidence>
<dbReference type="GO" id="GO:0016020">
    <property type="term" value="C:membrane"/>
    <property type="evidence" value="ECO:0007669"/>
    <property type="project" value="UniProtKB-SubCell"/>
</dbReference>
<reference evidence="11" key="1">
    <citation type="submission" date="2025-08" db="UniProtKB">
        <authorList>
            <consortium name="RefSeq"/>
        </authorList>
    </citation>
    <scope>IDENTIFICATION</scope>
    <source>
        <tissue evidence="11">Blood</tissue>
    </source>
</reference>
<keyword evidence="6 8" id="KW-1133">Transmembrane helix</keyword>
<evidence type="ECO:0000256" key="7">
    <source>
        <dbReference type="ARBA" id="ARBA00023136"/>
    </source>
</evidence>
<keyword evidence="3" id="KW-0479">Metal-binding</keyword>
<organism evidence="10 11">
    <name type="scientific">Eublepharis macularius</name>
    <name type="common">Leopard gecko</name>
    <name type="synonym">Cyrtodactylus macularius</name>
    <dbReference type="NCBI Taxonomy" id="481883"/>
    <lineage>
        <taxon>Eukaryota</taxon>
        <taxon>Metazoa</taxon>
        <taxon>Chordata</taxon>
        <taxon>Craniata</taxon>
        <taxon>Vertebrata</taxon>
        <taxon>Euteleostomi</taxon>
        <taxon>Lepidosauria</taxon>
        <taxon>Squamata</taxon>
        <taxon>Bifurcata</taxon>
        <taxon>Gekkota</taxon>
        <taxon>Eublepharidae</taxon>
        <taxon>Eublepharinae</taxon>
        <taxon>Eublepharis</taxon>
    </lineage>
</organism>
<evidence type="ECO:0000256" key="6">
    <source>
        <dbReference type="ARBA" id="ARBA00022989"/>
    </source>
</evidence>
<evidence type="ECO:0000313" key="11">
    <source>
        <dbReference type="RefSeq" id="XP_054840055.1"/>
    </source>
</evidence>
<keyword evidence="7 8" id="KW-0472">Membrane</keyword>
<evidence type="ECO:0000256" key="4">
    <source>
        <dbReference type="ARBA" id="ARBA00022771"/>
    </source>
</evidence>
<feature type="transmembrane region" description="Helical" evidence="8">
    <location>
        <begin position="192"/>
        <end position="218"/>
    </location>
</feature>
<evidence type="ECO:0000256" key="3">
    <source>
        <dbReference type="ARBA" id="ARBA00022723"/>
    </source>
</evidence>
<dbReference type="SMART" id="SM01328">
    <property type="entry name" value="zf-3CxxC"/>
    <property type="match status" value="1"/>
</dbReference>
<dbReference type="PANTHER" id="PTHR14402:SF8">
    <property type="entry name" value="RECEPTOR-TRANSPORTING PROTEIN 4"/>
    <property type="match status" value="1"/>
</dbReference>
<evidence type="ECO:0000256" key="1">
    <source>
        <dbReference type="ARBA" id="ARBA00004167"/>
    </source>
</evidence>
<comment type="subcellular location">
    <subcellularLocation>
        <location evidence="1">Membrane</location>
        <topology evidence="1">Single-pass membrane protein</topology>
    </subcellularLocation>
</comment>
<keyword evidence="5" id="KW-0862">Zinc</keyword>
<dbReference type="KEGG" id="emc:129332814"/>
<feature type="domain" description="3CxxC-type" evidence="9">
    <location>
        <begin position="54"/>
        <end position="169"/>
    </location>
</feature>
<dbReference type="GO" id="GO:0051205">
    <property type="term" value="P:protein insertion into membrane"/>
    <property type="evidence" value="ECO:0007669"/>
    <property type="project" value="TreeGrafter"/>
</dbReference>
<dbReference type="Pfam" id="PF13695">
    <property type="entry name" value="Zn_ribbon_3CxxC"/>
    <property type="match status" value="1"/>
</dbReference>
<evidence type="ECO:0000256" key="2">
    <source>
        <dbReference type="ARBA" id="ARBA00022692"/>
    </source>
</evidence>
<dbReference type="InterPro" id="IPR026096">
    <property type="entry name" value="R-trans_p"/>
</dbReference>
<keyword evidence="4" id="KW-0863">Zinc-finger</keyword>
<accession>A0AA97JJK5</accession>
<evidence type="ECO:0000256" key="5">
    <source>
        <dbReference type="ARBA" id="ARBA00022833"/>
    </source>
</evidence>